<dbReference type="RefSeq" id="WP_209147256.1">
    <property type="nucleotide sequence ID" value="NZ_JAGHKP010000003.1"/>
</dbReference>
<accession>A0ABS3YHG8</accession>
<gene>
    <name evidence="1" type="ORF">J7I43_18065</name>
</gene>
<organism evidence="1 2">
    <name type="scientific">Chitinophaga chungangae</name>
    <dbReference type="NCBI Taxonomy" id="2821488"/>
    <lineage>
        <taxon>Bacteria</taxon>
        <taxon>Pseudomonadati</taxon>
        <taxon>Bacteroidota</taxon>
        <taxon>Chitinophagia</taxon>
        <taxon>Chitinophagales</taxon>
        <taxon>Chitinophagaceae</taxon>
        <taxon>Chitinophaga</taxon>
    </lineage>
</organism>
<sequence>MKKWWIICLALLCAGCKKEDIAFTLKSVRLNEYRKTNLPAQKLYLKVCEEDTAVVLARTEKYPSDLTLPAVFAIRPLIPLNLYKKGYRFQLWGDVSGYLAGCRVDMDEFKIIFPIDMEVSNDSLSISISGSWK</sequence>
<reference evidence="2" key="1">
    <citation type="submission" date="2021-03" db="EMBL/GenBank/DDBJ databases">
        <title>Assistant Professor.</title>
        <authorList>
            <person name="Huq M.A."/>
        </authorList>
    </citation>
    <scope>NUCLEOTIDE SEQUENCE [LARGE SCALE GENOMIC DNA]</scope>
    <source>
        <strain evidence="2">MAH-28</strain>
    </source>
</reference>
<evidence type="ECO:0000313" key="2">
    <source>
        <dbReference type="Proteomes" id="UP000679126"/>
    </source>
</evidence>
<evidence type="ECO:0000313" key="1">
    <source>
        <dbReference type="EMBL" id="MBO9154137.1"/>
    </source>
</evidence>
<keyword evidence="2" id="KW-1185">Reference proteome</keyword>
<proteinExistence type="predicted"/>
<evidence type="ECO:0008006" key="3">
    <source>
        <dbReference type="Google" id="ProtNLM"/>
    </source>
</evidence>
<comment type="caution">
    <text evidence="1">The sequence shown here is derived from an EMBL/GenBank/DDBJ whole genome shotgun (WGS) entry which is preliminary data.</text>
</comment>
<name>A0ABS3YHG8_9BACT</name>
<dbReference type="Proteomes" id="UP000679126">
    <property type="component" value="Unassembled WGS sequence"/>
</dbReference>
<protein>
    <recommendedName>
        <fullName evidence="3">Lipoprotein</fullName>
    </recommendedName>
</protein>
<dbReference type="EMBL" id="JAGHKP010000003">
    <property type="protein sequence ID" value="MBO9154137.1"/>
    <property type="molecule type" value="Genomic_DNA"/>
</dbReference>